<name>A0A2J7TH71_METSI</name>
<proteinExistence type="predicted"/>
<keyword evidence="2" id="KW-0732">Signal</keyword>
<feature type="region of interest" description="Disordered" evidence="1">
    <location>
        <begin position="105"/>
        <end position="134"/>
    </location>
</feature>
<feature type="compositionally biased region" description="Basic residues" evidence="1">
    <location>
        <begin position="165"/>
        <end position="178"/>
    </location>
</feature>
<dbReference type="EMBL" id="PDZR01000009">
    <property type="protein sequence ID" value="PNG26111.1"/>
    <property type="molecule type" value="Genomic_DNA"/>
</dbReference>
<feature type="signal peptide" evidence="2">
    <location>
        <begin position="1"/>
        <end position="27"/>
    </location>
</feature>
<evidence type="ECO:0000256" key="1">
    <source>
        <dbReference type="SAM" id="MobiDB-lite"/>
    </source>
</evidence>
<feature type="compositionally biased region" description="Basic and acidic residues" evidence="1">
    <location>
        <begin position="125"/>
        <end position="134"/>
    </location>
</feature>
<dbReference type="AlphaFoldDB" id="A0A2J7TH71"/>
<dbReference type="RefSeq" id="WP_102843541.1">
    <property type="nucleotide sequence ID" value="NZ_PDZR01000009.1"/>
</dbReference>
<organism evidence="4 5">
    <name type="scientific">Methylocella silvestris</name>
    <dbReference type="NCBI Taxonomy" id="199596"/>
    <lineage>
        <taxon>Bacteria</taxon>
        <taxon>Pseudomonadati</taxon>
        <taxon>Pseudomonadota</taxon>
        <taxon>Alphaproteobacteria</taxon>
        <taxon>Hyphomicrobiales</taxon>
        <taxon>Beijerinckiaceae</taxon>
        <taxon>Methylocella</taxon>
    </lineage>
</organism>
<gene>
    <name evidence="4" type="ORF">CR492_09660</name>
</gene>
<feature type="domain" description="Autotransporter" evidence="3">
    <location>
        <begin position="217"/>
        <end position="532"/>
    </location>
</feature>
<protein>
    <recommendedName>
        <fullName evidence="3">Autotransporter domain-containing protein</fullName>
    </recommendedName>
</protein>
<feature type="region of interest" description="Disordered" evidence="1">
    <location>
        <begin position="149"/>
        <end position="198"/>
    </location>
</feature>
<evidence type="ECO:0000259" key="3">
    <source>
        <dbReference type="PROSITE" id="PS51208"/>
    </source>
</evidence>
<dbReference type="InterPro" id="IPR005546">
    <property type="entry name" value="Autotransporte_beta"/>
</dbReference>
<accession>A0A2J7TH71</accession>
<feature type="compositionally biased region" description="Polar residues" evidence="1">
    <location>
        <begin position="111"/>
        <end position="124"/>
    </location>
</feature>
<reference evidence="4 5" key="1">
    <citation type="submission" date="2017-10" db="EMBL/GenBank/DDBJ databases">
        <title>Genome announcement of Methylocella silvestris TVC from permafrost.</title>
        <authorList>
            <person name="Wang J."/>
            <person name="Geng K."/>
            <person name="Ul-Haque F."/>
            <person name="Crombie A.T."/>
            <person name="Street L.E."/>
            <person name="Wookey P.A."/>
            <person name="Murrell J.C."/>
            <person name="Pratscher J."/>
        </authorList>
    </citation>
    <scope>NUCLEOTIDE SEQUENCE [LARGE SCALE GENOMIC DNA]</scope>
    <source>
        <strain evidence="4 5">TVC</strain>
    </source>
</reference>
<dbReference type="PROSITE" id="PS51208">
    <property type="entry name" value="AUTOTRANSPORTER"/>
    <property type="match status" value="1"/>
</dbReference>
<feature type="chain" id="PRO_5014387824" description="Autotransporter domain-containing protein" evidence="2">
    <location>
        <begin position="28"/>
        <end position="532"/>
    </location>
</feature>
<dbReference type="InterPro" id="IPR036709">
    <property type="entry name" value="Autotransporte_beta_dom_sf"/>
</dbReference>
<evidence type="ECO:0000313" key="4">
    <source>
        <dbReference type="EMBL" id="PNG26111.1"/>
    </source>
</evidence>
<sequence>MRATNSIAMKLAATVAFWCGAAITVQAASFCPTTVTQQNAVQTRQVCVQRDSFGNCTEFRTETFVGPATFTGFSSQPVNGQCTNNGQGADPAAFSGAALASQALSELSQSTTQETARSAENSIANRRDEERDRCAAGFSRVDGACEPNAAPAAEQVAPPPPPAPAKKHAAKTKTKKGKAAVAEVEEAPAPPSAPPHARPRAAFVSKDGFVPPPPPLEAPFRYGVWGQVFGEYEKRNASGLGAISGPDFNGGAPVPLTTTVDSKMGTVGFQAGLDYTAHGLFAPTDGVIVGALVGYISSTLNLDTVSASSNLAVVGNGSTHLHAKLDGPSLGVYATYFSGPFSADILAKFDLLSLNQNFTDNLAFAGPFGPFSSTFSGEGSTSLLNSTVAGNLNYRFDVYPNFWFEPTVGAQFTALGYGGGAAALGLENGNQVMVQGGARVGTASIFDKVIIKTTLTGLAYSDVAINGGFIPGASFNGNNILADADRGQVRGRGILAFNFDFGQGLTSFVLGDVHGGEGLFGAGGKAGIRYQW</sequence>
<dbReference type="Proteomes" id="UP000236286">
    <property type="component" value="Unassembled WGS sequence"/>
</dbReference>
<evidence type="ECO:0000313" key="5">
    <source>
        <dbReference type="Proteomes" id="UP000236286"/>
    </source>
</evidence>
<dbReference type="OrthoDB" id="8449901at2"/>
<evidence type="ECO:0000256" key="2">
    <source>
        <dbReference type="SAM" id="SignalP"/>
    </source>
</evidence>
<dbReference type="SUPFAM" id="SSF103515">
    <property type="entry name" value="Autotransporter"/>
    <property type="match status" value="1"/>
</dbReference>
<comment type="caution">
    <text evidence="4">The sequence shown here is derived from an EMBL/GenBank/DDBJ whole genome shotgun (WGS) entry which is preliminary data.</text>
</comment>